<dbReference type="InterPro" id="IPR013853">
    <property type="entry name" value="EIIC-GAT"/>
</dbReference>
<name>A0A133Y4N3_9LACT</name>
<evidence type="ECO:0000313" key="10">
    <source>
        <dbReference type="EMBL" id="KXB38127.1"/>
    </source>
</evidence>
<evidence type="ECO:0000256" key="5">
    <source>
        <dbReference type="ARBA" id="ARBA00022683"/>
    </source>
</evidence>
<evidence type="ECO:0000256" key="4">
    <source>
        <dbReference type="ARBA" id="ARBA00022597"/>
    </source>
</evidence>
<evidence type="ECO:0000256" key="3">
    <source>
        <dbReference type="ARBA" id="ARBA00022475"/>
    </source>
</evidence>
<evidence type="ECO:0000256" key="9">
    <source>
        <dbReference type="SAM" id="Phobius"/>
    </source>
</evidence>
<evidence type="ECO:0000256" key="6">
    <source>
        <dbReference type="ARBA" id="ARBA00022692"/>
    </source>
</evidence>
<feature type="transmembrane region" description="Helical" evidence="9">
    <location>
        <begin position="129"/>
        <end position="162"/>
    </location>
</feature>
<proteinExistence type="predicted"/>
<accession>A0A133Y4N3</accession>
<protein>
    <recommendedName>
        <fullName evidence="12">PTS galactitol transporter subunit IIC</fullName>
    </recommendedName>
</protein>
<comment type="caution">
    <text evidence="10">The sequence shown here is derived from an EMBL/GenBank/DDBJ whole genome shotgun (WGS) entry which is preliminary data.</text>
</comment>
<dbReference type="PANTHER" id="PTHR37324">
    <property type="entry name" value="PTS SYSTEM GALACTITOL-SPECIFIC EIIC COMPONENT"/>
    <property type="match status" value="1"/>
</dbReference>
<evidence type="ECO:0000256" key="1">
    <source>
        <dbReference type="ARBA" id="ARBA00004651"/>
    </source>
</evidence>
<dbReference type="Pfam" id="PF03611">
    <property type="entry name" value="EIIC-GAT"/>
    <property type="match status" value="1"/>
</dbReference>
<dbReference type="GO" id="GO:0015577">
    <property type="term" value="F:galactitol transmembrane transporter activity"/>
    <property type="evidence" value="ECO:0007669"/>
    <property type="project" value="InterPro"/>
</dbReference>
<dbReference type="RefSeq" id="WP_331709072.1">
    <property type="nucleotide sequence ID" value="NZ_KQ959288.1"/>
</dbReference>
<feature type="transmembrane region" description="Helical" evidence="9">
    <location>
        <begin position="12"/>
        <end position="33"/>
    </location>
</feature>
<keyword evidence="2" id="KW-0813">Transport</keyword>
<keyword evidence="3" id="KW-1003">Cell membrane</keyword>
<evidence type="ECO:0000256" key="7">
    <source>
        <dbReference type="ARBA" id="ARBA00022989"/>
    </source>
</evidence>
<feature type="non-terminal residue" evidence="10">
    <location>
        <position position="230"/>
    </location>
</feature>
<evidence type="ECO:0000256" key="2">
    <source>
        <dbReference type="ARBA" id="ARBA00022448"/>
    </source>
</evidence>
<evidence type="ECO:0000313" key="11">
    <source>
        <dbReference type="Proteomes" id="UP000070422"/>
    </source>
</evidence>
<sequence length="230" mass="24698">MDVIINGIQWFIGLGSTVFLPVIIFIIGLFFGLKPGKAFISGITVGIGSIGLGLVLDLLSGGLGSAIQQMGEKFGTSLNILDIGVGVGGPLAFSTSLGILIIPISLILNFILVMLGWTKTLNVDIWNFWFPIFLGMLVQTVTGNFWFGIIGAIVAIVLQWFLADAAQKEVSEFFGYPGIAITHMMALSGVLFAKPMNWIFDRIPGFNKFEADAESLTKKFGIFGDTVVIG</sequence>
<feature type="transmembrane region" description="Helical" evidence="9">
    <location>
        <begin position="174"/>
        <end position="193"/>
    </location>
</feature>
<feature type="transmembrane region" description="Helical" evidence="9">
    <location>
        <begin position="39"/>
        <end position="62"/>
    </location>
</feature>
<comment type="subcellular location">
    <subcellularLocation>
        <location evidence="1">Cell membrane</location>
        <topology evidence="1">Multi-pass membrane protein</topology>
    </subcellularLocation>
</comment>
<keyword evidence="6 9" id="KW-0812">Transmembrane</keyword>
<gene>
    <name evidence="10" type="ORF">HMPREF3187_00119</name>
</gene>
<dbReference type="EMBL" id="LSCQ01000011">
    <property type="protein sequence ID" value="KXB38127.1"/>
    <property type="molecule type" value="Genomic_DNA"/>
</dbReference>
<keyword evidence="8 9" id="KW-0472">Membrane</keyword>
<evidence type="ECO:0000256" key="8">
    <source>
        <dbReference type="ARBA" id="ARBA00023136"/>
    </source>
</evidence>
<keyword evidence="5" id="KW-0598">Phosphotransferase system</keyword>
<dbReference type="AlphaFoldDB" id="A0A133Y4N3"/>
<dbReference type="GO" id="GO:0005886">
    <property type="term" value="C:plasma membrane"/>
    <property type="evidence" value="ECO:0007669"/>
    <property type="project" value="UniProtKB-SubCell"/>
</dbReference>
<keyword evidence="7 9" id="KW-1133">Transmembrane helix</keyword>
<reference evidence="10 11" key="1">
    <citation type="submission" date="2016-01" db="EMBL/GenBank/DDBJ databases">
        <authorList>
            <person name="Oliw E.H."/>
        </authorList>
    </citation>
    <scope>NUCLEOTIDE SEQUENCE [LARGE SCALE GENOMIC DNA]</scope>
    <source>
        <strain evidence="10 11">KA00635</strain>
    </source>
</reference>
<organism evidence="10 11">
    <name type="scientific">Aerococcus christensenii</name>
    <dbReference type="NCBI Taxonomy" id="87541"/>
    <lineage>
        <taxon>Bacteria</taxon>
        <taxon>Bacillati</taxon>
        <taxon>Bacillota</taxon>
        <taxon>Bacilli</taxon>
        <taxon>Lactobacillales</taxon>
        <taxon>Aerococcaceae</taxon>
        <taxon>Aerococcus</taxon>
    </lineage>
</organism>
<evidence type="ECO:0008006" key="12">
    <source>
        <dbReference type="Google" id="ProtNLM"/>
    </source>
</evidence>
<keyword evidence="4" id="KW-0762">Sugar transport</keyword>
<dbReference type="Proteomes" id="UP000070422">
    <property type="component" value="Unassembled WGS sequence"/>
</dbReference>
<dbReference type="PANTHER" id="PTHR37324:SF2">
    <property type="entry name" value="PTS SYSTEM GALACTITOL-SPECIFIC EIIC COMPONENT"/>
    <property type="match status" value="1"/>
</dbReference>
<feature type="transmembrane region" description="Helical" evidence="9">
    <location>
        <begin position="99"/>
        <end position="117"/>
    </location>
</feature>
<dbReference type="InterPro" id="IPR004703">
    <property type="entry name" value="PTS_sugar-sp_permease"/>
</dbReference>
<dbReference type="PATRIC" id="fig|87541.4.peg.120"/>
<dbReference type="GO" id="GO:0009401">
    <property type="term" value="P:phosphoenolpyruvate-dependent sugar phosphotransferase system"/>
    <property type="evidence" value="ECO:0007669"/>
    <property type="project" value="UniProtKB-KW"/>
</dbReference>